<dbReference type="EMBL" id="JAIWYP010000004">
    <property type="protein sequence ID" value="KAH3843499.1"/>
    <property type="molecule type" value="Genomic_DNA"/>
</dbReference>
<protein>
    <submittedName>
        <fullName evidence="1">Uncharacterized protein</fullName>
    </submittedName>
</protein>
<dbReference type="AlphaFoldDB" id="A0A9D4KQ02"/>
<evidence type="ECO:0000313" key="1">
    <source>
        <dbReference type="EMBL" id="KAH3843499.1"/>
    </source>
</evidence>
<keyword evidence="2" id="KW-1185">Reference proteome</keyword>
<sequence length="80" mass="9263">MYTKRRELKSHSGHDGIFVNEDLTHHRSQLLFIARGLAKSKKIESTWSANGNILIRVTEHGETTIKRIGCQSELEKYKHM</sequence>
<gene>
    <name evidence="1" type="ORF">DPMN_117018</name>
</gene>
<reference evidence="1" key="2">
    <citation type="submission" date="2020-11" db="EMBL/GenBank/DDBJ databases">
        <authorList>
            <person name="McCartney M.A."/>
            <person name="Auch B."/>
            <person name="Kono T."/>
            <person name="Mallez S."/>
            <person name="Becker A."/>
            <person name="Gohl D.M."/>
            <person name="Silverstein K.A.T."/>
            <person name="Koren S."/>
            <person name="Bechman K.B."/>
            <person name="Herman A."/>
            <person name="Abrahante J.E."/>
            <person name="Garbe J."/>
        </authorList>
    </citation>
    <scope>NUCLEOTIDE SEQUENCE</scope>
    <source>
        <strain evidence="1">Duluth1</strain>
        <tissue evidence="1">Whole animal</tissue>
    </source>
</reference>
<comment type="caution">
    <text evidence="1">The sequence shown here is derived from an EMBL/GenBank/DDBJ whole genome shotgun (WGS) entry which is preliminary data.</text>
</comment>
<reference evidence="1" key="1">
    <citation type="journal article" date="2019" name="bioRxiv">
        <title>The Genome of the Zebra Mussel, Dreissena polymorpha: A Resource for Invasive Species Research.</title>
        <authorList>
            <person name="McCartney M.A."/>
            <person name="Auch B."/>
            <person name="Kono T."/>
            <person name="Mallez S."/>
            <person name="Zhang Y."/>
            <person name="Obille A."/>
            <person name="Becker A."/>
            <person name="Abrahante J.E."/>
            <person name="Garbe J."/>
            <person name="Badalamenti J.P."/>
            <person name="Herman A."/>
            <person name="Mangelson H."/>
            <person name="Liachko I."/>
            <person name="Sullivan S."/>
            <person name="Sone E.D."/>
            <person name="Koren S."/>
            <person name="Silverstein K.A.T."/>
            <person name="Beckman K.B."/>
            <person name="Gohl D.M."/>
        </authorList>
    </citation>
    <scope>NUCLEOTIDE SEQUENCE</scope>
    <source>
        <strain evidence="1">Duluth1</strain>
        <tissue evidence="1">Whole animal</tissue>
    </source>
</reference>
<accession>A0A9D4KQ02</accession>
<proteinExistence type="predicted"/>
<evidence type="ECO:0000313" key="2">
    <source>
        <dbReference type="Proteomes" id="UP000828390"/>
    </source>
</evidence>
<organism evidence="1 2">
    <name type="scientific">Dreissena polymorpha</name>
    <name type="common">Zebra mussel</name>
    <name type="synonym">Mytilus polymorpha</name>
    <dbReference type="NCBI Taxonomy" id="45954"/>
    <lineage>
        <taxon>Eukaryota</taxon>
        <taxon>Metazoa</taxon>
        <taxon>Spiralia</taxon>
        <taxon>Lophotrochozoa</taxon>
        <taxon>Mollusca</taxon>
        <taxon>Bivalvia</taxon>
        <taxon>Autobranchia</taxon>
        <taxon>Heteroconchia</taxon>
        <taxon>Euheterodonta</taxon>
        <taxon>Imparidentia</taxon>
        <taxon>Neoheterodontei</taxon>
        <taxon>Myida</taxon>
        <taxon>Dreissenoidea</taxon>
        <taxon>Dreissenidae</taxon>
        <taxon>Dreissena</taxon>
    </lineage>
</organism>
<dbReference type="Proteomes" id="UP000828390">
    <property type="component" value="Unassembled WGS sequence"/>
</dbReference>
<name>A0A9D4KQ02_DREPO</name>